<keyword evidence="3" id="KW-1185">Reference proteome</keyword>
<feature type="compositionally biased region" description="Low complexity" evidence="1">
    <location>
        <begin position="63"/>
        <end position="73"/>
    </location>
</feature>
<dbReference type="Proteomes" id="UP000324222">
    <property type="component" value="Unassembled WGS sequence"/>
</dbReference>
<accession>A0A5B7GK43</accession>
<dbReference type="EMBL" id="VSRR010015030">
    <property type="protein sequence ID" value="MPC57735.1"/>
    <property type="molecule type" value="Genomic_DNA"/>
</dbReference>
<name>A0A5B7GK43_PORTR</name>
<evidence type="ECO:0000313" key="3">
    <source>
        <dbReference type="Proteomes" id="UP000324222"/>
    </source>
</evidence>
<sequence length="117" mass="13058">MKRSRRRGGQRNYGHERPFLTTLEAQPMVGQEVAQPDRRPAVAGGGSREEEETVEEDEEAREGTAATESTASIAREEDTEGKAGRASLFGQVNFAKLEDLLLILPHSCTYFQIRSRH</sequence>
<dbReference type="AlphaFoldDB" id="A0A5B7GK43"/>
<organism evidence="2 3">
    <name type="scientific">Portunus trituberculatus</name>
    <name type="common">Swimming crab</name>
    <name type="synonym">Neptunus trituberculatus</name>
    <dbReference type="NCBI Taxonomy" id="210409"/>
    <lineage>
        <taxon>Eukaryota</taxon>
        <taxon>Metazoa</taxon>
        <taxon>Ecdysozoa</taxon>
        <taxon>Arthropoda</taxon>
        <taxon>Crustacea</taxon>
        <taxon>Multicrustacea</taxon>
        <taxon>Malacostraca</taxon>
        <taxon>Eumalacostraca</taxon>
        <taxon>Eucarida</taxon>
        <taxon>Decapoda</taxon>
        <taxon>Pleocyemata</taxon>
        <taxon>Brachyura</taxon>
        <taxon>Eubrachyura</taxon>
        <taxon>Portunoidea</taxon>
        <taxon>Portunidae</taxon>
        <taxon>Portuninae</taxon>
        <taxon>Portunus</taxon>
    </lineage>
</organism>
<feature type="compositionally biased region" description="Acidic residues" evidence="1">
    <location>
        <begin position="49"/>
        <end position="60"/>
    </location>
</feature>
<protein>
    <submittedName>
        <fullName evidence="2">Uncharacterized protein</fullName>
    </submittedName>
</protein>
<reference evidence="2 3" key="1">
    <citation type="submission" date="2019-05" db="EMBL/GenBank/DDBJ databases">
        <title>Another draft genome of Portunus trituberculatus and its Hox gene families provides insights of decapod evolution.</title>
        <authorList>
            <person name="Jeong J.-H."/>
            <person name="Song I."/>
            <person name="Kim S."/>
            <person name="Choi T."/>
            <person name="Kim D."/>
            <person name="Ryu S."/>
            <person name="Kim W."/>
        </authorList>
    </citation>
    <scope>NUCLEOTIDE SEQUENCE [LARGE SCALE GENOMIC DNA]</scope>
    <source>
        <tissue evidence="2">Muscle</tissue>
    </source>
</reference>
<feature type="region of interest" description="Disordered" evidence="1">
    <location>
        <begin position="1"/>
        <end position="82"/>
    </location>
</feature>
<comment type="caution">
    <text evidence="2">The sequence shown here is derived from an EMBL/GenBank/DDBJ whole genome shotgun (WGS) entry which is preliminary data.</text>
</comment>
<evidence type="ECO:0000313" key="2">
    <source>
        <dbReference type="EMBL" id="MPC57735.1"/>
    </source>
</evidence>
<gene>
    <name evidence="2" type="ORF">E2C01_051722</name>
</gene>
<proteinExistence type="predicted"/>
<evidence type="ECO:0000256" key="1">
    <source>
        <dbReference type="SAM" id="MobiDB-lite"/>
    </source>
</evidence>